<dbReference type="GO" id="GO:0022857">
    <property type="term" value="F:transmembrane transporter activity"/>
    <property type="evidence" value="ECO:0007669"/>
    <property type="project" value="InterPro"/>
</dbReference>
<dbReference type="PRINTS" id="PR00171">
    <property type="entry name" value="SUGRTRNSPORT"/>
</dbReference>
<dbReference type="OMA" id="WVPETMQ"/>
<comment type="caution">
    <text evidence="10">The sequence shown here is derived from an EMBL/GenBank/DDBJ whole genome shotgun (WGS) entry which is preliminary data.</text>
</comment>
<evidence type="ECO:0000256" key="6">
    <source>
        <dbReference type="ARBA" id="ARBA00023136"/>
    </source>
</evidence>
<feature type="transmembrane region" description="Helical" evidence="8">
    <location>
        <begin position="314"/>
        <end position="337"/>
    </location>
</feature>
<evidence type="ECO:0000313" key="11">
    <source>
        <dbReference type="Proteomes" id="UP000825935"/>
    </source>
</evidence>
<keyword evidence="3 7" id="KW-0813">Transport</keyword>
<comment type="subcellular location">
    <subcellularLocation>
        <location evidence="1">Membrane</location>
        <topology evidence="1">Multi-pass membrane protein</topology>
    </subcellularLocation>
</comment>
<evidence type="ECO:0000256" key="3">
    <source>
        <dbReference type="ARBA" id="ARBA00022448"/>
    </source>
</evidence>
<dbReference type="CDD" id="cd17360">
    <property type="entry name" value="MFS_HMIT_like"/>
    <property type="match status" value="1"/>
</dbReference>
<dbReference type="FunFam" id="1.20.1250.20:FF:000121">
    <property type="entry name" value="Probable inositol transporter 2"/>
    <property type="match status" value="1"/>
</dbReference>
<dbReference type="Pfam" id="PF00083">
    <property type="entry name" value="Sugar_tr"/>
    <property type="match status" value="2"/>
</dbReference>
<feature type="transmembrane region" description="Helical" evidence="8">
    <location>
        <begin position="521"/>
        <end position="539"/>
    </location>
</feature>
<gene>
    <name evidence="10" type="ORF">KP509_12G078500</name>
</gene>
<keyword evidence="11" id="KW-1185">Reference proteome</keyword>
<reference evidence="10" key="1">
    <citation type="submission" date="2021-08" db="EMBL/GenBank/DDBJ databases">
        <title>WGS assembly of Ceratopteris richardii.</title>
        <authorList>
            <person name="Marchant D.B."/>
            <person name="Chen G."/>
            <person name="Jenkins J."/>
            <person name="Shu S."/>
            <person name="Leebens-Mack J."/>
            <person name="Grimwood J."/>
            <person name="Schmutz J."/>
            <person name="Soltis P."/>
            <person name="Soltis D."/>
            <person name="Chen Z.-H."/>
        </authorList>
    </citation>
    <scope>NUCLEOTIDE SEQUENCE</scope>
    <source>
        <strain evidence="10">Whitten #5841</strain>
        <tissue evidence="10">Leaf</tissue>
    </source>
</reference>
<evidence type="ECO:0000313" key="10">
    <source>
        <dbReference type="EMBL" id="KAH7423869.1"/>
    </source>
</evidence>
<dbReference type="InterPro" id="IPR050814">
    <property type="entry name" value="Myo-inositol_Transporter"/>
</dbReference>
<feature type="transmembrane region" description="Helical" evidence="8">
    <location>
        <begin position="103"/>
        <end position="122"/>
    </location>
</feature>
<organism evidence="10 11">
    <name type="scientific">Ceratopteris richardii</name>
    <name type="common">Triangle waterfern</name>
    <dbReference type="NCBI Taxonomy" id="49495"/>
    <lineage>
        <taxon>Eukaryota</taxon>
        <taxon>Viridiplantae</taxon>
        <taxon>Streptophyta</taxon>
        <taxon>Embryophyta</taxon>
        <taxon>Tracheophyta</taxon>
        <taxon>Polypodiopsida</taxon>
        <taxon>Polypodiidae</taxon>
        <taxon>Polypodiales</taxon>
        <taxon>Pteridineae</taxon>
        <taxon>Pteridaceae</taxon>
        <taxon>Parkerioideae</taxon>
        <taxon>Ceratopteris</taxon>
    </lineage>
</organism>
<dbReference type="OrthoDB" id="6339427at2759"/>
<keyword evidence="5 8" id="KW-1133">Transmembrane helix</keyword>
<evidence type="ECO:0000256" key="4">
    <source>
        <dbReference type="ARBA" id="ARBA00022692"/>
    </source>
</evidence>
<dbReference type="InterPro" id="IPR003663">
    <property type="entry name" value="Sugar/inositol_transpt"/>
</dbReference>
<protein>
    <recommendedName>
        <fullName evidence="9">Major facilitator superfamily (MFS) profile domain-containing protein</fullName>
    </recommendedName>
</protein>
<dbReference type="InterPro" id="IPR036259">
    <property type="entry name" value="MFS_trans_sf"/>
</dbReference>
<dbReference type="PROSITE" id="PS50850">
    <property type="entry name" value="MFS"/>
    <property type="match status" value="1"/>
</dbReference>
<evidence type="ECO:0000256" key="8">
    <source>
        <dbReference type="SAM" id="Phobius"/>
    </source>
</evidence>
<evidence type="ECO:0000256" key="1">
    <source>
        <dbReference type="ARBA" id="ARBA00004141"/>
    </source>
</evidence>
<dbReference type="SUPFAM" id="SSF103473">
    <property type="entry name" value="MFS general substrate transporter"/>
    <property type="match status" value="1"/>
</dbReference>
<comment type="similarity">
    <text evidence="2 7">Belongs to the major facilitator superfamily. Sugar transporter (TC 2.A.1.1) family.</text>
</comment>
<dbReference type="Gene3D" id="1.20.1250.20">
    <property type="entry name" value="MFS general substrate transporter like domains"/>
    <property type="match status" value="2"/>
</dbReference>
<feature type="transmembrane region" description="Helical" evidence="8">
    <location>
        <begin position="344"/>
        <end position="367"/>
    </location>
</feature>
<dbReference type="PROSITE" id="PS00216">
    <property type="entry name" value="SUGAR_TRANSPORT_1"/>
    <property type="match status" value="1"/>
</dbReference>
<dbReference type="PROSITE" id="PS00217">
    <property type="entry name" value="SUGAR_TRANSPORT_2"/>
    <property type="match status" value="1"/>
</dbReference>
<evidence type="ECO:0000259" key="9">
    <source>
        <dbReference type="PROSITE" id="PS50850"/>
    </source>
</evidence>
<dbReference type="PANTHER" id="PTHR48020">
    <property type="entry name" value="PROTON MYO-INOSITOL COTRANSPORTER"/>
    <property type="match status" value="1"/>
</dbReference>
<evidence type="ECO:0000256" key="5">
    <source>
        <dbReference type="ARBA" id="ARBA00022989"/>
    </source>
</evidence>
<dbReference type="InterPro" id="IPR020846">
    <property type="entry name" value="MFS_dom"/>
</dbReference>
<evidence type="ECO:0000256" key="7">
    <source>
        <dbReference type="RuleBase" id="RU003346"/>
    </source>
</evidence>
<dbReference type="NCBIfam" id="TIGR00879">
    <property type="entry name" value="SP"/>
    <property type="match status" value="1"/>
</dbReference>
<accession>A0A8T2TTN1</accession>
<dbReference type="Proteomes" id="UP000825935">
    <property type="component" value="Chromosome 12"/>
</dbReference>
<dbReference type="InterPro" id="IPR005829">
    <property type="entry name" value="Sugar_transporter_CS"/>
</dbReference>
<dbReference type="PANTHER" id="PTHR48020:SF38">
    <property type="entry name" value="INOSITOL TRANSPORTER 2-RELATED"/>
    <property type="match status" value="1"/>
</dbReference>
<feature type="transmembrane region" description="Helical" evidence="8">
    <location>
        <begin position="30"/>
        <end position="59"/>
    </location>
</feature>
<feature type="transmembrane region" description="Helical" evidence="8">
    <location>
        <begin position="276"/>
        <end position="299"/>
    </location>
</feature>
<sequence length="561" mass="60587">MEVSLDKPIHNAGMWKDMSALCSDLFGNKYLLLLTCAAGLGGLLFGYDTGVISGALLYIRDEFKEVDRNKFLQEIIVSMAVAGAIFGAGIAGWVNDKFGRKPAILAADVLFFVGAILMATAPYPSILIVGRVFVGLGVGAASMTSPLYIAEASPARFRGALVTANVLFITGGQFIAYAMNLAFTKAPGTWRWMLGVAGIPAAIQFILMIFLPESPRWLYRNDKVEEAGHILGKIYSPQEMQNELNELKRSVEEEIKEKGSMRLTYLDLFRRKDIRLALVAGIGLQVFQQFVGINTVMYYSPSIVQMAGYASNSVAIMLSLIVAGANALGTVAGMYLIERAGRRPLVISSLVGVIVALAVLTTAFHIASNDAPAIDKNLSFQNGSYTCPNYAAHAGAGWKCIDCLKSHCGFCAAPLNQNSPGACLVSNKTTSDLCIGQSRAWFTQGCPSHYGWLALIGLSLYIICFSPGMGPVPWAVNSEIYPLRLRGMCGGLAATANWISNFVVSLTFLSLISALGTSMTFLLFGVITVLALIFVCIFVPETRGLSFEEVETLWKRRSSQI</sequence>
<feature type="transmembrane region" description="Helical" evidence="8">
    <location>
        <begin position="161"/>
        <end position="183"/>
    </location>
</feature>
<feature type="transmembrane region" description="Helical" evidence="8">
    <location>
        <begin position="450"/>
        <end position="476"/>
    </location>
</feature>
<keyword evidence="6 8" id="KW-0472">Membrane</keyword>
<dbReference type="InterPro" id="IPR005828">
    <property type="entry name" value="MFS_sugar_transport-like"/>
</dbReference>
<feature type="domain" description="Major facilitator superfamily (MFS) profile" evidence="9">
    <location>
        <begin position="34"/>
        <end position="543"/>
    </location>
</feature>
<dbReference type="GO" id="GO:0016020">
    <property type="term" value="C:membrane"/>
    <property type="evidence" value="ECO:0007669"/>
    <property type="project" value="UniProtKB-SubCell"/>
</dbReference>
<feature type="transmembrane region" description="Helical" evidence="8">
    <location>
        <begin position="128"/>
        <end position="149"/>
    </location>
</feature>
<feature type="transmembrane region" description="Helical" evidence="8">
    <location>
        <begin position="189"/>
        <end position="211"/>
    </location>
</feature>
<dbReference type="AlphaFoldDB" id="A0A8T2TTN1"/>
<proteinExistence type="inferred from homology"/>
<feature type="transmembrane region" description="Helical" evidence="8">
    <location>
        <begin position="488"/>
        <end position="515"/>
    </location>
</feature>
<keyword evidence="4 8" id="KW-0812">Transmembrane</keyword>
<dbReference type="EMBL" id="CM035417">
    <property type="protein sequence ID" value="KAH7423869.1"/>
    <property type="molecule type" value="Genomic_DNA"/>
</dbReference>
<name>A0A8T2TTN1_CERRI</name>
<evidence type="ECO:0000256" key="2">
    <source>
        <dbReference type="ARBA" id="ARBA00010992"/>
    </source>
</evidence>
<feature type="transmembrane region" description="Helical" evidence="8">
    <location>
        <begin position="71"/>
        <end position="91"/>
    </location>
</feature>